<evidence type="ECO:0000256" key="5">
    <source>
        <dbReference type="ARBA" id="ARBA00022801"/>
    </source>
</evidence>
<proteinExistence type="inferred from homology"/>
<name>A0A6C0NY61_9BACL</name>
<evidence type="ECO:0000256" key="6">
    <source>
        <dbReference type="ARBA" id="ARBA00023295"/>
    </source>
</evidence>
<dbReference type="GO" id="GO:0016139">
    <property type="term" value="P:glycoside catabolic process"/>
    <property type="evidence" value="ECO:0007669"/>
    <property type="project" value="TreeGrafter"/>
</dbReference>
<dbReference type="InterPro" id="IPR016286">
    <property type="entry name" value="FUC_metazoa-typ"/>
</dbReference>
<organism evidence="8 9">
    <name type="scientific">Paenibacillus rhizovicinus</name>
    <dbReference type="NCBI Taxonomy" id="2704463"/>
    <lineage>
        <taxon>Bacteria</taxon>
        <taxon>Bacillati</taxon>
        <taxon>Bacillota</taxon>
        <taxon>Bacilli</taxon>
        <taxon>Bacillales</taxon>
        <taxon>Paenibacillaceae</taxon>
        <taxon>Paenibacillus</taxon>
    </lineage>
</organism>
<evidence type="ECO:0000259" key="7">
    <source>
        <dbReference type="Pfam" id="PF01120"/>
    </source>
</evidence>
<evidence type="ECO:0000256" key="4">
    <source>
        <dbReference type="ARBA" id="ARBA00022729"/>
    </source>
</evidence>
<dbReference type="KEGG" id="prz:GZH47_09905"/>
<evidence type="ECO:0000313" key="8">
    <source>
        <dbReference type="EMBL" id="QHW31138.1"/>
    </source>
</evidence>
<dbReference type="Gene3D" id="2.60.120.260">
    <property type="entry name" value="Galactose-binding domain-like"/>
    <property type="match status" value="1"/>
</dbReference>
<dbReference type="EMBL" id="CP048286">
    <property type="protein sequence ID" value="QHW31138.1"/>
    <property type="molecule type" value="Genomic_DNA"/>
</dbReference>
<evidence type="ECO:0000256" key="2">
    <source>
        <dbReference type="ARBA" id="ARBA00007951"/>
    </source>
</evidence>
<dbReference type="Proteomes" id="UP000479114">
    <property type="component" value="Chromosome"/>
</dbReference>
<keyword evidence="4" id="KW-0732">Signal</keyword>
<comment type="similarity">
    <text evidence="2">Belongs to the glycosyl hydrolase 29 family.</text>
</comment>
<gene>
    <name evidence="8" type="ORF">GZH47_09905</name>
</gene>
<dbReference type="EC" id="3.2.1.51" evidence="3"/>
<keyword evidence="9" id="KW-1185">Reference proteome</keyword>
<dbReference type="PANTHER" id="PTHR10030">
    <property type="entry name" value="ALPHA-L-FUCOSIDASE"/>
    <property type="match status" value="1"/>
</dbReference>
<keyword evidence="6" id="KW-0326">Glycosidase</keyword>
<dbReference type="PRINTS" id="PR00741">
    <property type="entry name" value="GLHYDRLASE29"/>
</dbReference>
<dbReference type="Pfam" id="PF01120">
    <property type="entry name" value="Alpha_L_fucos"/>
    <property type="match status" value="1"/>
</dbReference>
<dbReference type="GO" id="GO:0006004">
    <property type="term" value="P:fucose metabolic process"/>
    <property type="evidence" value="ECO:0007669"/>
    <property type="project" value="InterPro"/>
</dbReference>
<dbReference type="SMART" id="SM00812">
    <property type="entry name" value="Alpha_L_fucos"/>
    <property type="match status" value="1"/>
</dbReference>
<protein>
    <recommendedName>
        <fullName evidence="3">alpha-L-fucosidase</fullName>
        <ecNumber evidence="3">3.2.1.51</ecNumber>
    </recommendedName>
</protein>
<accession>A0A6C0NY61</accession>
<dbReference type="RefSeq" id="WP_162639947.1">
    <property type="nucleotide sequence ID" value="NZ_CP048286.1"/>
</dbReference>
<dbReference type="InterPro" id="IPR000933">
    <property type="entry name" value="Glyco_hydro_29"/>
</dbReference>
<evidence type="ECO:0000313" key="9">
    <source>
        <dbReference type="Proteomes" id="UP000479114"/>
    </source>
</evidence>
<dbReference type="InterPro" id="IPR017853">
    <property type="entry name" value="GH"/>
</dbReference>
<dbReference type="InterPro" id="IPR057739">
    <property type="entry name" value="Glyco_hydro_29_N"/>
</dbReference>
<dbReference type="SMR" id="A0A6C0NY61"/>
<sequence length="437" mass="49489">MQTDKDVQAAEGAKTRIVPTAKQLAYQDWEFGLFLHFGLRTFYEGYADFDERPMTPADFNPSRLDCEQWIRTAKEAGMEYAVLTAKHHDGFSNWPSKYSRFTVEHSPWKDGKGDVVREYVDACRKYGMKAGLYYSPYDGSADFYSQDAQAYDDYFVNQITELLGDYGDIDILWFDGCGSENHTYDWNRIIGTIRRLQPNILIFNMGDPDFRWIGNEDGIAPIPCWNVADATDFSIFTEEKEQLGDRLWLPAECDVQMRKNGSTWFYSDEDEHLVKSVDELMGLYYLSVGRGTNLLLNIGPNREGLLPAKDTAHLTATGNEIRRRFGQPIATLEACKQEGRTWRYDAKASHLIDHIILQEDLTDGEHVHAFTVSVISAKSHRIVAVYEGRNIGHKAIIRIPAVQAAGVIVEVTAHSGDREPVLRELSVHYAGDTASAS</sequence>
<dbReference type="GO" id="GO:0005764">
    <property type="term" value="C:lysosome"/>
    <property type="evidence" value="ECO:0007669"/>
    <property type="project" value="TreeGrafter"/>
</dbReference>
<comment type="function">
    <text evidence="1">Alpha-L-fucosidase is responsible for hydrolyzing the alpha-1,6-linked fucose joined to the reducing-end N-acetylglucosamine of the carbohydrate moieties of glycoproteins.</text>
</comment>
<evidence type="ECO:0000256" key="3">
    <source>
        <dbReference type="ARBA" id="ARBA00012662"/>
    </source>
</evidence>
<dbReference type="Gene3D" id="3.20.20.80">
    <property type="entry name" value="Glycosidases"/>
    <property type="match status" value="1"/>
</dbReference>
<dbReference type="AlphaFoldDB" id="A0A6C0NY61"/>
<dbReference type="SUPFAM" id="SSF51445">
    <property type="entry name" value="(Trans)glycosidases"/>
    <property type="match status" value="1"/>
</dbReference>
<dbReference type="PANTHER" id="PTHR10030:SF37">
    <property type="entry name" value="ALPHA-L-FUCOSIDASE-RELATED"/>
    <property type="match status" value="1"/>
</dbReference>
<dbReference type="GO" id="GO:0004560">
    <property type="term" value="F:alpha-L-fucosidase activity"/>
    <property type="evidence" value="ECO:0007669"/>
    <property type="project" value="InterPro"/>
</dbReference>
<feature type="domain" description="Glycoside hydrolase family 29 N-terminal" evidence="7">
    <location>
        <begin position="46"/>
        <end position="319"/>
    </location>
</feature>
<keyword evidence="5" id="KW-0378">Hydrolase</keyword>
<reference evidence="8 9" key="1">
    <citation type="submission" date="2020-02" db="EMBL/GenBank/DDBJ databases">
        <title>Paenibacillus sp. nov., isolated from rhizosphere soil of tomato.</title>
        <authorList>
            <person name="Weon H.-Y."/>
            <person name="Lee S.A."/>
        </authorList>
    </citation>
    <scope>NUCLEOTIDE SEQUENCE [LARGE SCALE GENOMIC DNA]</scope>
    <source>
        <strain evidence="8 9">14171R-81</strain>
    </source>
</reference>
<evidence type="ECO:0000256" key="1">
    <source>
        <dbReference type="ARBA" id="ARBA00004071"/>
    </source>
</evidence>